<sequence>AAAVAAVAAADVDGPKTPAFDREFSASAGKTRFWQDGQALFFFCFSSLSYSFYPPGSPSPLECCERRPTNSPLFVALCNLIFVGPSVHLGMTTIHTDMSSYARHCMSQVASIPPFDGIEWIWLPYRTLFERTSKPTCLRCMPLSYTHIAHAYISFLSFFTPEKSSKTPP</sequence>
<name>A0A367LDJ1_9HYPO</name>
<proteinExistence type="predicted"/>
<protein>
    <submittedName>
        <fullName evidence="1">Uncharacterized protein</fullName>
    </submittedName>
</protein>
<reference evidence="1 2" key="1">
    <citation type="journal article" date="2015" name="BMC Genomics">
        <title>Insights from the genome of Ophiocordyceps polyrhachis-furcata to pathogenicity and host specificity in insect fungi.</title>
        <authorList>
            <person name="Wichadakul D."/>
            <person name="Kobmoo N."/>
            <person name="Ingsriswang S."/>
            <person name="Tangphatsornruang S."/>
            <person name="Chantasingh D."/>
            <person name="Luangsa-ard J.J."/>
            <person name="Eurwilaichitr L."/>
        </authorList>
    </citation>
    <scope>NUCLEOTIDE SEQUENCE [LARGE SCALE GENOMIC DNA]</scope>
    <source>
        <strain evidence="1 2">BCC 54312</strain>
    </source>
</reference>
<feature type="non-terminal residue" evidence="1">
    <location>
        <position position="169"/>
    </location>
</feature>
<dbReference type="Proteomes" id="UP000253664">
    <property type="component" value="Unassembled WGS sequence"/>
</dbReference>
<comment type="caution">
    <text evidence="1">The sequence shown here is derived from an EMBL/GenBank/DDBJ whole genome shotgun (WGS) entry which is preliminary data.</text>
</comment>
<feature type="non-terminal residue" evidence="1">
    <location>
        <position position="1"/>
    </location>
</feature>
<dbReference type="EMBL" id="LKCN02000007">
    <property type="protein sequence ID" value="RCI12489.1"/>
    <property type="molecule type" value="Genomic_DNA"/>
</dbReference>
<keyword evidence="2" id="KW-1185">Reference proteome</keyword>
<evidence type="ECO:0000313" key="1">
    <source>
        <dbReference type="EMBL" id="RCI12489.1"/>
    </source>
</evidence>
<evidence type="ECO:0000313" key="2">
    <source>
        <dbReference type="Proteomes" id="UP000253664"/>
    </source>
</evidence>
<accession>A0A367LDJ1</accession>
<gene>
    <name evidence="1" type="ORF">L249_0412</name>
</gene>
<dbReference type="AlphaFoldDB" id="A0A367LDJ1"/>
<organism evidence="1 2">
    <name type="scientific">Ophiocordyceps polyrhachis-furcata BCC 54312</name>
    <dbReference type="NCBI Taxonomy" id="1330021"/>
    <lineage>
        <taxon>Eukaryota</taxon>
        <taxon>Fungi</taxon>
        <taxon>Dikarya</taxon>
        <taxon>Ascomycota</taxon>
        <taxon>Pezizomycotina</taxon>
        <taxon>Sordariomycetes</taxon>
        <taxon>Hypocreomycetidae</taxon>
        <taxon>Hypocreales</taxon>
        <taxon>Ophiocordycipitaceae</taxon>
        <taxon>Ophiocordyceps</taxon>
    </lineage>
</organism>